<dbReference type="GO" id="GO:0034097">
    <property type="term" value="P:response to cytokine"/>
    <property type="evidence" value="ECO:0007669"/>
    <property type="project" value="TreeGrafter"/>
</dbReference>
<dbReference type="Gene3D" id="2.60.40.340">
    <property type="entry name" value="Rel homology domain (RHD), DNA-binding domain"/>
    <property type="match status" value="1"/>
</dbReference>
<evidence type="ECO:0000259" key="2">
    <source>
        <dbReference type="PROSITE" id="PS50254"/>
    </source>
</evidence>
<feature type="non-terminal residue" evidence="3">
    <location>
        <position position="1"/>
    </location>
</feature>
<dbReference type="PROSITE" id="PS50254">
    <property type="entry name" value="REL_2"/>
    <property type="match status" value="1"/>
</dbReference>
<dbReference type="InterPro" id="IPR032397">
    <property type="entry name" value="RHD_dimer"/>
</dbReference>
<feature type="region of interest" description="Disordered" evidence="1">
    <location>
        <begin position="51"/>
        <end position="93"/>
    </location>
</feature>
<protein>
    <recommendedName>
        <fullName evidence="2">RHD domain-containing protein</fullName>
    </recommendedName>
</protein>
<dbReference type="PANTHER" id="PTHR24169:SF25">
    <property type="entry name" value="DORSAL-RELATED IMMUNITY FACTOR DIF-RELATED"/>
    <property type="match status" value="1"/>
</dbReference>
<dbReference type="InterPro" id="IPR037059">
    <property type="entry name" value="RHD_DNA_bind_dom_sf"/>
</dbReference>
<gene>
    <name evidence="3" type="ORF">CUNI_LOCUS18092</name>
</gene>
<dbReference type="AlphaFoldDB" id="A0A8S3ZT53"/>
<keyword evidence="4" id="KW-1185">Reference proteome</keyword>
<name>A0A8S3ZT53_9EUPU</name>
<comment type="caution">
    <text evidence="3">The sequence shown here is derived from an EMBL/GenBank/DDBJ whole genome shotgun (WGS) entry which is preliminary data.</text>
</comment>
<dbReference type="GO" id="GO:0038061">
    <property type="term" value="P:non-canonical NF-kappaB signal transduction"/>
    <property type="evidence" value="ECO:0007669"/>
    <property type="project" value="TreeGrafter"/>
</dbReference>
<dbReference type="SUPFAM" id="SSF81296">
    <property type="entry name" value="E set domains"/>
    <property type="match status" value="1"/>
</dbReference>
<dbReference type="GO" id="GO:0033554">
    <property type="term" value="P:cellular response to stress"/>
    <property type="evidence" value="ECO:0007669"/>
    <property type="project" value="TreeGrafter"/>
</dbReference>
<dbReference type="InterPro" id="IPR030492">
    <property type="entry name" value="RHD_CS"/>
</dbReference>
<dbReference type="InterPro" id="IPR008967">
    <property type="entry name" value="p53-like_TF_DNA-bd_sf"/>
</dbReference>
<sequence length="347" mass="38836">MAMASNCSTQDFDYGEMSSSDMFRFVHTMNGNAGGQLFMPVQQPLQQQHFLHQHQHVPDAGTHSRSVQESQQYGHHAVSAATVPSPYTQSRDRHRHTFAAPIHPPQPPAPAPSVEILEQPKSRGLRFRYECEGRSAGSVPGENSSNEHRTYPTIKIHNYTGPAIIVVSCVTKELPPHCKPHPHAVVGRDCKKGVCTLRVKDTSDKIVFPQIGIQCAKKKDVEAALKLRKEINVDPFQTGFEHIQSNIDLNVVRLCFQVFLPNEQGKITRVVPPVVSQAIHDKKSSKDLVICRVDRSSGKARGGDEIFLLCDKVNKEDIKIKFYEEDNQGVTLWEDHADFGQGDVHRQ</sequence>
<dbReference type="Proteomes" id="UP000678393">
    <property type="component" value="Unassembled WGS sequence"/>
</dbReference>
<dbReference type="GO" id="GO:0005634">
    <property type="term" value="C:nucleus"/>
    <property type="evidence" value="ECO:0007669"/>
    <property type="project" value="TreeGrafter"/>
</dbReference>
<dbReference type="InterPro" id="IPR013783">
    <property type="entry name" value="Ig-like_fold"/>
</dbReference>
<dbReference type="InterPro" id="IPR011539">
    <property type="entry name" value="RHD_DNA_bind_dom"/>
</dbReference>
<dbReference type="GO" id="GO:0000978">
    <property type="term" value="F:RNA polymerase II cis-regulatory region sequence-specific DNA binding"/>
    <property type="evidence" value="ECO:0007669"/>
    <property type="project" value="TreeGrafter"/>
</dbReference>
<dbReference type="GO" id="GO:0045944">
    <property type="term" value="P:positive regulation of transcription by RNA polymerase II"/>
    <property type="evidence" value="ECO:0007669"/>
    <property type="project" value="TreeGrafter"/>
</dbReference>
<dbReference type="Gene3D" id="2.60.40.10">
    <property type="entry name" value="Immunoglobulins"/>
    <property type="match status" value="1"/>
</dbReference>
<dbReference type="PROSITE" id="PS01204">
    <property type="entry name" value="REL_1"/>
    <property type="match status" value="1"/>
</dbReference>
<dbReference type="PANTHER" id="PTHR24169">
    <property type="entry name" value="NUCLEAR FACTOR NF-KAPPA-B PROTEIN"/>
    <property type="match status" value="1"/>
</dbReference>
<reference evidence="3" key="1">
    <citation type="submission" date="2021-04" db="EMBL/GenBank/DDBJ databases">
        <authorList>
            <consortium name="Molecular Ecology Group"/>
        </authorList>
    </citation>
    <scope>NUCLEOTIDE SEQUENCE</scope>
</reference>
<dbReference type="OrthoDB" id="7881762at2759"/>
<dbReference type="InterPro" id="IPR014756">
    <property type="entry name" value="Ig_E-set"/>
</dbReference>
<organism evidence="3 4">
    <name type="scientific">Candidula unifasciata</name>
    <dbReference type="NCBI Taxonomy" id="100452"/>
    <lineage>
        <taxon>Eukaryota</taxon>
        <taxon>Metazoa</taxon>
        <taxon>Spiralia</taxon>
        <taxon>Lophotrochozoa</taxon>
        <taxon>Mollusca</taxon>
        <taxon>Gastropoda</taxon>
        <taxon>Heterobranchia</taxon>
        <taxon>Euthyneura</taxon>
        <taxon>Panpulmonata</taxon>
        <taxon>Eupulmonata</taxon>
        <taxon>Stylommatophora</taxon>
        <taxon>Helicina</taxon>
        <taxon>Helicoidea</taxon>
        <taxon>Geomitridae</taxon>
        <taxon>Candidula</taxon>
    </lineage>
</organism>
<dbReference type="SUPFAM" id="SSF49417">
    <property type="entry name" value="p53-like transcription factors"/>
    <property type="match status" value="1"/>
</dbReference>
<evidence type="ECO:0000313" key="4">
    <source>
        <dbReference type="Proteomes" id="UP000678393"/>
    </source>
</evidence>
<dbReference type="GO" id="GO:0007249">
    <property type="term" value="P:canonical NF-kappaB signal transduction"/>
    <property type="evidence" value="ECO:0007669"/>
    <property type="project" value="TreeGrafter"/>
</dbReference>
<dbReference type="GO" id="GO:0005737">
    <property type="term" value="C:cytoplasm"/>
    <property type="evidence" value="ECO:0007669"/>
    <property type="project" value="InterPro"/>
</dbReference>
<dbReference type="Pfam" id="PF00554">
    <property type="entry name" value="RHD_DNA_bind"/>
    <property type="match status" value="1"/>
</dbReference>
<dbReference type="PRINTS" id="PR00057">
    <property type="entry name" value="NFKBTNSCPFCT"/>
</dbReference>
<dbReference type="Pfam" id="PF16179">
    <property type="entry name" value="RHD_dimer"/>
    <property type="match status" value="1"/>
</dbReference>
<proteinExistence type="predicted"/>
<evidence type="ECO:0000313" key="3">
    <source>
        <dbReference type="EMBL" id="CAG5132534.1"/>
    </source>
</evidence>
<feature type="domain" description="RHD" evidence="2">
    <location>
        <begin position="109"/>
        <end position="286"/>
    </location>
</feature>
<evidence type="ECO:0000256" key="1">
    <source>
        <dbReference type="SAM" id="MobiDB-lite"/>
    </source>
</evidence>
<dbReference type="InterPro" id="IPR000451">
    <property type="entry name" value="NFkB/Dor"/>
</dbReference>
<dbReference type="GO" id="GO:0045087">
    <property type="term" value="P:innate immune response"/>
    <property type="evidence" value="ECO:0007669"/>
    <property type="project" value="TreeGrafter"/>
</dbReference>
<feature type="compositionally biased region" description="Polar residues" evidence="1">
    <location>
        <begin position="63"/>
        <end position="73"/>
    </location>
</feature>
<dbReference type="GO" id="GO:0000981">
    <property type="term" value="F:DNA-binding transcription factor activity, RNA polymerase II-specific"/>
    <property type="evidence" value="ECO:0007669"/>
    <property type="project" value="TreeGrafter"/>
</dbReference>
<accession>A0A8S3ZT53</accession>
<dbReference type="EMBL" id="CAJHNH020005457">
    <property type="protein sequence ID" value="CAG5132534.1"/>
    <property type="molecule type" value="Genomic_DNA"/>
</dbReference>